<comment type="caution">
    <text evidence="1">The sequence shown here is derived from an EMBL/GenBank/DDBJ whole genome shotgun (WGS) entry which is preliminary data.</text>
</comment>
<protein>
    <recommendedName>
        <fullName evidence="3">PiggyBac transposable element-derived protein domain-containing protein</fullName>
    </recommendedName>
</protein>
<proteinExistence type="predicted"/>
<accession>A0AAV4QAL7</accession>
<sequence length="105" mass="12160">MEDNNTCLVSSNPMISSFKSDSDFQADIENSRTSVLDKNASVLVWRKHKTDEKFFFSIFTDLLNPAFIIGMYELNRDIDLRFPTKVTDYVTSHNLSCNEALFFLF</sequence>
<evidence type="ECO:0000313" key="1">
    <source>
        <dbReference type="EMBL" id="GIY05367.1"/>
    </source>
</evidence>
<organism evidence="1 2">
    <name type="scientific">Caerostris darwini</name>
    <dbReference type="NCBI Taxonomy" id="1538125"/>
    <lineage>
        <taxon>Eukaryota</taxon>
        <taxon>Metazoa</taxon>
        <taxon>Ecdysozoa</taxon>
        <taxon>Arthropoda</taxon>
        <taxon>Chelicerata</taxon>
        <taxon>Arachnida</taxon>
        <taxon>Araneae</taxon>
        <taxon>Araneomorphae</taxon>
        <taxon>Entelegynae</taxon>
        <taxon>Araneoidea</taxon>
        <taxon>Araneidae</taxon>
        <taxon>Caerostris</taxon>
    </lineage>
</organism>
<name>A0AAV4QAL7_9ARAC</name>
<dbReference type="AlphaFoldDB" id="A0AAV4QAL7"/>
<keyword evidence="2" id="KW-1185">Reference proteome</keyword>
<dbReference type="EMBL" id="BPLQ01004073">
    <property type="protein sequence ID" value="GIY05367.1"/>
    <property type="molecule type" value="Genomic_DNA"/>
</dbReference>
<reference evidence="1 2" key="1">
    <citation type="submission" date="2021-06" db="EMBL/GenBank/DDBJ databases">
        <title>Caerostris darwini draft genome.</title>
        <authorList>
            <person name="Kono N."/>
            <person name="Arakawa K."/>
        </authorList>
    </citation>
    <scope>NUCLEOTIDE SEQUENCE [LARGE SCALE GENOMIC DNA]</scope>
</reference>
<gene>
    <name evidence="1" type="ORF">CDAR_537411</name>
</gene>
<evidence type="ECO:0008006" key="3">
    <source>
        <dbReference type="Google" id="ProtNLM"/>
    </source>
</evidence>
<dbReference type="Proteomes" id="UP001054837">
    <property type="component" value="Unassembled WGS sequence"/>
</dbReference>
<evidence type="ECO:0000313" key="2">
    <source>
        <dbReference type="Proteomes" id="UP001054837"/>
    </source>
</evidence>